<comment type="catalytic activity">
    <reaction evidence="7">
        <text>aldehydo-D-ribose 5-phosphate + D-glyceraldehyde 3-phosphate + L-glutamine = pyridoxal 5'-phosphate + L-glutamate + phosphate + 3 H2O + H(+)</text>
        <dbReference type="Rhea" id="RHEA:31507"/>
        <dbReference type="ChEBI" id="CHEBI:15377"/>
        <dbReference type="ChEBI" id="CHEBI:15378"/>
        <dbReference type="ChEBI" id="CHEBI:29985"/>
        <dbReference type="ChEBI" id="CHEBI:43474"/>
        <dbReference type="ChEBI" id="CHEBI:58273"/>
        <dbReference type="ChEBI" id="CHEBI:58359"/>
        <dbReference type="ChEBI" id="CHEBI:59776"/>
        <dbReference type="ChEBI" id="CHEBI:597326"/>
        <dbReference type="EC" id="4.3.3.6"/>
    </reaction>
</comment>
<dbReference type="InterPro" id="IPR001852">
    <property type="entry name" value="PdxS/SNZ"/>
</dbReference>
<feature type="domain" description="PdxS/SNZ N-terminal" evidence="9">
    <location>
        <begin position="2"/>
        <end position="217"/>
    </location>
</feature>
<evidence type="ECO:0000256" key="3">
    <source>
        <dbReference type="ARBA" id="ARBA00012084"/>
    </source>
</evidence>
<dbReference type="InterPro" id="IPR011060">
    <property type="entry name" value="RibuloseP-bd_barrel"/>
</dbReference>
<accession>A0A2G5B7V7</accession>
<dbReference type="EC" id="4.3.3.6" evidence="3"/>
<dbReference type="GO" id="GO:0036381">
    <property type="term" value="F:pyridoxal 5'-phosphate synthase (glutamine hydrolysing) activity"/>
    <property type="evidence" value="ECO:0007669"/>
    <property type="project" value="UniProtKB-EC"/>
</dbReference>
<feature type="non-terminal residue" evidence="10">
    <location>
        <position position="278"/>
    </location>
</feature>
<dbReference type="PROSITE" id="PS51129">
    <property type="entry name" value="PDXS_SNZ_2"/>
    <property type="match status" value="2"/>
</dbReference>
<keyword evidence="4" id="KW-0663">Pyridoxal phosphate</keyword>
<protein>
    <recommendedName>
        <fullName evidence="3">pyridoxal 5'-phosphate synthase (glutamine hydrolyzing)</fullName>
        <ecNumber evidence="3">4.3.3.6</ecNumber>
    </recommendedName>
</protein>
<evidence type="ECO:0000256" key="6">
    <source>
        <dbReference type="ARBA" id="ARBA00023270"/>
    </source>
</evidence>
<dbReference type="InterPro" id="IPR033755">
    <property type="entry name" value="PdxS/SNZ_N"/>
</dbReference>
<dbReference type="Proteomes" id="UP000242474">
    <property type="component" value="Unassembled WGS sequence"/>
</dbReference>
<dbReference type="GO" id="GO:0006520">
    <property type="term" value="P:amino acid metabolic process"/>
    <property type="evidence" value="ECO:0007669"/>
    <property type="project" value="TreeGrafter"/>
</dbReference>
<dbReference type="Pfam" id="PF01680">
    <property type="entry name" value="SOR_SNZ"/>
    <property type="match status" value="1"/>
</dbReference>
<dbReference type="GO" id="GO:0008615">
    <property type="term" value="P:pyridoxine biosynthetic process"/>
    <property type="evidence" value="ECO:0007669"/>
    <property type="project" value="TreeGrafter"/>
</dbReference>
<evidence type="ECO:0000256" key="5">
    <source>
        <dbReference type="ARBA" id="ARBA00023239"/>
    </source>
</evidence>
<dbReference type="PANTHER" id="PTHR31829">
    <property type="entry name" value="PYRIDOXAL 5'-PHOSPHATE SYNTHASE SUBUNIT SNZ1-RELATED"/>
    <property type="match status" value="1"/>
</dbReference>
<comment type="similarity">
    <text evidence="2 8">Belongs to the PdxS/SNZ family.</text>
</comment>
<sequence>LEIKKTIIKLLKGRIIVVVASPEQAQIAERYGANALIVLEHRTYDIKKAVFGNIARGADPGVIRNIMNFVNLPIIGRVRFGHQMEAKVAQACGVVAIEENASIGRSSDRCIKNKSSFLVPFISSVNNLLDVLTSIHHGALMLTTACISSSTTGYSNEDTPNIYSATTAYSNIYNKLLEMKTSTKGEKLKYLKPENKHLLPLLNNLISLEHLPVPLFAQGGIMMPTDVAMMLELGFDGVILSNQIFYSSKPEMRMRSLVLAMMHYKDPDKMAYIAEDVG</sequence>
<dbReference type="STRING" id="763665.A0A2G5B7V7"/>
<keyword evidence="11" id="KW-1185">Reference proteome</keyword>
<dbReference type="Gene3D" id="3.20.20.70">
    <property type="entry name" value="Aldolase class I"/>
    <property type="match status" value="1"/>
</dbReference>
<dbReference type="InterPro" id="IPR013785">
    <property type="entry name" value="Aldolase_TIM"/>
</dbReference>
<feature type="non-terminal residue" evidence="10">
    <location>
        <position position="1"/>
    </location>
</feature>
<proteinExistence type="inferred from homology"/>
<evidence type="ECO:0000313" key="10">
    <source>
        <dbReference type="EMBL" id="PIA15098.1"/>
    </source>
</evidence>
<evidence type="ECO:0000256" key="7">
    <source>
        <dbReference type="ARBA" id="ARBA00047992"/>
    </source>
</evidence>
<organism evidence="10 11">
    <name type="scientific">Coemansia reversa (strain ATCC 12441 / NRRL 1564)</name>
    <dbReference type="NCBI Taxonomy" id="763665"/>
    <lineage>
        <taxon>Eukaryota</taxon>
        <taxon>Fungi</taxon>
        <taxon>Fungi incertae sedis</taxon>
        <taxon>Zoopagomycota</taxon>
        <taxon>Kickxellomycotina</taxon>
        <taxon>Kickxellomycetes</taxon>
        <taxon>Kickxellales</taxon>
        <taxon>Kickxellaceae</taxon>
        <taxon>Coemansia</taxon>
    </lineage>
</organism>
<evidence type="ECO:0000256" key="4">
    <source>
        <dbReference type="ARBA" id="ARBA00022898"/>
    </source>
</evidence>
<reference evidence="10 11" key="1">
    <citation type="journal article" date="2015" name="Genome Biol. Evol.">
        <title>Phylogenomic analyses indicate that early fungi evolved digesting cell walls of algal ancestors of land plants.</title>
        <authorList>
            <person name="Chang Y."/>
            <person name="Wang S."/>
            <person name="Sekimoto S."/>
            <person name="Aerts A.L."/>
            <person name="Choi C."/>
            <person name="Clum A."/>
            <person name="LaButti K.M."/>
            <person name="Lindquist E.A."/>
            <person name="Yee Ngan C."/>
            <person name="Ohm R.A."/>
            <person name="Salamov A.A."/>
            <person name="Grigoriev I.V."/>
            <person name="Spatafora J.W."/>
            <person name="Berbee M.L."/>
        </authorList>
    </citation>
    <scope>NUCLEOTIDE SEQUENCE [LARGE SCALE GENOMIC DNA]</scope>
    <source>
        <strain evidence="10 11">NRRL 1564</strain>
    </source>
</reference>
<dbReference type="UniPathway" id="UPA00245"/>
<dbReference type="SUPFAM" id="SSF51366">
    <property type="entry name" value="Ribulose-phoshate binding barrel"/>
    <property type="match status" value="1"/>
</dbReference>
<name>A0A2G5B7V7_COERN</name>
<evidence type="ECO:0000259" key="9">
    <source>
        <dbReference type="Pfam" id="PF01680"/>
    </source>
</evidence>
<dbReference type="EMBL" id="KZ303510">
    <property type="protein sequence ID" value="PIA15098.1"/>
    <property type="molecule type" value="Genomic_DNA"/>
</dbReference>
<comment type="pathway">
    <text evidence="1">Cofactor biosynthesis; pyridoxal 5'-phosphate biosynthesis.</text>
</comment>
<evidence type="ECO:0000313" key="11">
    <source>
        <dbReference type="Proteomes" id="UP000242474"/>
    </source>
</evidence>
<evidence type="ECO:0000256" key="1">
    <source>
        <dbReference type="ARBA" id="ARBA00004737"/>
    </source>
</evidence>
<gene>
    <name evidence="10" type="ORF">COEREDRAFT_36354</name>
</gene>
<dbReference type="PANTHER" id="PTHR31829:SF0">
    <property type="entry name" value="PYRIDOXAL 5'-PHOSPHATE SYNTHASE SUBUNIT SNZ1-RELATED"/>
    <property type="match status" value="1"/>
</dbReference>
<evidence type="ECO:0000256" key="2">
    <source>
        <dbReference type="ARBA" id="ARBA00007281"/>
    </source>
</evidence>
<dbReference type="GO" id="GO:0042823">
    <property type="term" value="P:pyridoxal phosphate biosynthetic process"/>
    <property type="evidence" value="ECO:0007669"/>
    <property type="project" value="UniProtKB-UniPathway"/>
</dbReference>
<keyword evidence="6" id="KW-0704">Schiff base</keyword>
<keyword evidence="5" id="KW-0456">Lyase</keyword>
<evidence type="ECO:0000256" key="8">
    <source>
        <dbReference type="PROSITE-ProRule" id="PRU00481"/>
    </source>
</evidence>
<dbReference type="AlphaFoldDB" id="A0A2G5B7V7"/>